<evidence type="ECO:0000313" key="4">
    <source>
        <dbReference type="Proteomes" id="UP001183610"/>
    </source>
</evidence>
<evidence type="ECO:0000313" key="1">
    <source>
        <dbReference type="EMBL" id="MDT0411794.1"/>
    </source>
</evidence>
<reference evidence="3" key="1">
    <citation type="submission" date="2023-07" db="EMBL/GenBank/DDBJ databases">
        <title>30 novel species of actinomycetes from the DSMZ collection.</title>
        <authorList>
            <person name="Nouioui I."/>
        </authorList>
    </citation>
    <scope>NUCLEOTIDE SEQUENCE [LARGE SCALE GENOMIC DNA]</scope>
    <source>
        <strain evidence="3">DSM 41982</strain>
    </source>
</reference>
<accession>A0ABD5DYG9</accession>
<sequence>MPSVHHLPKARTTLLAPFSSAVRAVESALLSRSAQNARTAVIADRARARERAEAEAVLSALPARTS</sequence>
<dbReference type="Proteomes" id="UP001183607">
    <property type="component" value="Unassembled WGS sequence"/>
</dbReference>
<proteinExistence type="predicted"/>
<name>A0ABD5DYG9_9ACTN</name>
<protein>
    <submittedName>
        <fullName evidence="2">Uncharacterized protein</fullName>
    </submittedName>
</protein>
<dbReference type="AlphaFoldDB" id="A0ABD5DYG9"/>
<organism evidence="2 3">
    <name type="scientific">Streptomyces evansiae</name>
    <dbReference type="NCBI Taxonomy" id="3075535"/>
    <lineage>
        <taxon>Bacteria</taxon>
        <taxon>Bacillati</taxon>
        <taxon>Actinomycetota</taxon>
        <taxon>Actinomycetes</taxon>
        <taxon>Kitasatosporales</taxon>
        <taxon>Streptomycetaceae</taxon>
        <taxon>Streptomyces</taxon>
    </lineage>
</organism>
<evidence type="ECO:0000313" key="3">
    <source>
        <dbReference type="Proteomes" id="UP001183607"/>
    </source>
</evidence>
<dbReference type="Proteomes" id="UP001183610">
    <property type="component" value="Unassembled WGS sequence"/>
</dbReference>
<dbReference type="EMBL" id="JAVRET010000060">
    <property type="protein sequence ID" value="MDT0411794.1"/>
    <property type="molecule type" value="Genomic_DNA"/>
</dbReference>
<keyword evidence="4" id="KW-1185">Reference proteome</keyword>
<gene>
    <name evidence="2" type="ORF">RM574_01170</name>
    <name evidence="1" type="ORF">RM698_22455</name>
</gene>
<dbReference type="EMBL" id="JAVRER010000001">
    <property type="protein sequence ID" value="MDT0414087.1"/>
    <property type="molecule type" value="Genomic_DNA"/>
</dbReference>
<reference evidence="2" key="2">
    <citation type="submission" date="2024-03" db="EMBL/GenBank/DDBJ databases">
        <title>30 novel species of actinomycetes from the DSMZ collection.</title>
        <authorList>
            <person name="Nouioui I."/>
        </authorList>
    </citation>
    <scope>NUCLEOTIDE SEQUENCE</scope>
    <source>
        <strain evidence="1 4">DSM 41979</strain>
        <strain evidence="2">DSM 41982</strain>
    </source>
</reference>
<evidence type="ECO:0000313" key="2">
    <source>
        <dbReference type="EMBL" id="MDT0414087.1"/>
    </source>
</evidence>
<dbReference type="RefSeq" id="WP_009064561.1">
    <property type="nucleotide sequence ID" value="NZ_JAVRER010000001.1"/>
</dbReference>
<comment type="caution">
    <text evidence="2">The sequence shown here is derived from an EMBL/GenBank/DDBJ whole genome shotgun (WGS) entry which is preliminary data.</text>
</comment>